<organism evidence="4 5">
    <name type="scientific">Pseudomonas zhanjiangensis</name>
    <dbReference type="NCBI Taxonomy" id="3239015"/>
    <lineage>
        <taxon>Bacteria</taxon>
        <taxon>Pseudomonadati</taxon>
        <taxon>Pseudomonadota</taxon>
        <taxon>Gammaproteobacteria</taxon>
        <taxon>Pseudomonadales</taxon>
        <taxon>Pseudomonadaceae</taxon>
        <taxon>Pseudomonas</taxon>
    </lineage>
</organism>
<dbReference type="Pfam" id="PF00486">
    <property type="entry name" value="Trans_reg_C"/>
    <property type="match status" value="1"/>
</dbReference>
<dbReference type="CDD" id="cd00383">
    <property type="entry name" value="trans_reg_C"/>
    <property type="match status" value="1"/>
</dbReference>
<dbReference type="RefSeq" id="WP_369289381.1">
    <property type="nucleotide sequence ID" value="NZ_JBFTEG010000026.1"/>
</dbReference>
<gene>
    <name evidence="4" type="ORF">AB5S05_20525</name>
</gene>
<dbReference type="Gene3D" id="1.10.10.10">
    <property type="entry name" value="Winged helix-like DNA-binding domain superfamily/Winged helix DNA-binding domain"/>
    <property type="match status" value="1"/>
</dbReference>
<protein>
    <submittedName>
        <fullName evidence="4">Response regulator transcription factor</fullName>
    </submittedName>
</protein>
<dbReference type="SUPFAM" id="SSF46894">
    <property type="entry name" value="C-terminal effector domain of the bipartite response regulators"/>
    <property type="match status" value="1"/>
</dbReference>
<dbReference type="InterPro" id="IPR036388">
    <property type="entry name" value="WH-like_DNA-bd_sf"/>
</dbReference>
<dbReference type="Proteomes" id="UP001560296">
    <property type="component" value="Unassembled WGS sequence"/>
</dbReference>
<keyword evidence="5" id="KW-1185">Reference proteome</keyword>
<dbReference type="EMBL" id="JBFTEG010000026">
    <property type="protein sequence ID" value="MEX6504446.1"/>
    <property type="molecule type" value="Genomic_DNA"/>
</dbReference>
<dbReference type="InterPro" id="IPR001867">
    <property type="entry name" value="OmpR/PhoB-type_DNA-bd"/>
</dbReference>
<reference evidence="4 5" key="1">
    <citation type="submission" date="2024-07" db="EMBL/GenBank/DDBJ databases">
        <authorList>
            <person name="Li M."/>
        </authorList>
    </citation>
    <scope>NUCLEOTIDE SEQUENCE [LARGE SCALE GENOMIC DNA]</scope>
    <source>
        <strain evidence="4 5">25A3E</strain>
    </source>
</reference>
<dbReference type="PROSITE" id="PS51755">
    <property type="entry name" value="OMPR_PHOB"/>
    <property type="match status" value="1"/>
</dbReference>
<accession>A0ABV3YYQ1</accession>
<proteinExistence type="predicted"/>
<dbReference type="SMART" id="SM00862">
    <property type="entry name" value="Trans_reg_C"/>
    <property type="match status" value="1"/>
</dbReference>
<keyword evidence="1 2" id="KW-0238">DNA-binding</keyword>
<dbReference type="InterPro" id="IPR016032">
    <property type="entry name" value="Sig_transdc_resp-reg_C-effctor"/>
</dbReference>
<comment type="caution">
    <text evidence="4">The sequence shown here is derived from an EMBL/GenBank/DDBJ whole genome shotgun (WGS) entry which is preliminary data.</text>
</comment>
<name>A0ABV3YYQ1_9PSED</name>
<evidence type="ECO:0000259" key="3">
    <source>
        <dbReference type="PROSITE" id="PS51755"/>
    </source>
</evidence>
<sequence length="239" mass="26212">MDGKAAEGRAAVAVWGNPQCPMMAERLCPALYTTLFPVETVRIFDFSVSPSALERYRATVVEVKAAEFKRSIEIISGIRDQDPDVLIIALVKKPAVDTRVRLYLAGVDTCLVLPASAAEMADAFARLVGDSGSGSGNVPVLDLRQLCLWTEQEKIQLSYFELRALSALSRAPGRIASREEIADLLEWSSEGYDQRALEKFISRLRAKTKKLLGSDAIQSIRGYGYRLSSRLVIVGADSI</sequence>
<evidence type="ECO:0000313" key="4">
    <source>
        <dbReference type="EMBL" id="MEX6504446.1"/>
    </source>
</evidence>
<evidence type="ECO:0000313" key="5">
    <source>
        <dbReference type="Proteomes" id="UP001560296"/>
    </source>
</evidence>
<feature type="DNA-binding region" description="OmpR/PhoB-type" evidence="2">
    <location>
        <begin position="130"/>
        <end position="229"/>
    </location>
</feature>
<evidence type="ECO:0000256" key="1">
    <source>
        <dbReference type="ARBA" id="ARBA00023125"/>
    </source>
</evidence>
<evidence type="ECO:0000256" key="2">
    <source>
        <dbReference type="PROSITE-ProRule" id="PRU01091"/>
    </source>
</evidence>
<feature type="domain" description="OmpR/PhoB-type" evidence="3">
    <location>
        <begin position="130"/>
        <end position="229"/>
    </location>
</feature>